<reference evidence="2 3" key="1">
    <citation type="submission" date="2022-05" db="EMBL/GenBank/DDBJ databases">
        <title>Chromosome-level reference genomes for two strains of Caenorhabditis briggsae: an improved platform for comparative genomics.</title>
        <authorList>
            <person name="Stevens L."/>
            <person name="Andersen E.C."/>
        </authorList>
    </citation>
    <scope>NUCLEOTIDE SEQUENCE [LARGE SCALE GENOMIC DNA]</scope>
    <source>
        <strain evidence="2">QX1410_ONT</strain>
        <tissue evidence="2">Whole-organism</tissue>
    </source>
</reference>
<name>A0AAE9DZL2_CAEBR</name>
<accession>A0AAE9DZL2</accession>
<proteinExistence type="predicted"/>
<gene>
    <name evidence="2" type="ORF">L3Y34_016235</name>
</gene>
<organism evidence="2 3">
    <name type="scientific">Caenorhabditis briggsae</name>
    <dbReference type="NCBI Taxonomy" id="6238"/>
    <lineage>
        <taxon>Eukaryota</taxon>
        <taxon>Metazoa</taxon>
        <taxon>Ecdysozoa</taxon>
        <taxon>Nematoda</taxon>
        <taxon>Chromadorea</taxon>
        <taxon>Rhabditida</taxon>
        <taxon>Rhabditina</taxon>
        <taxon>Rhabditomorpha</taxon>
        <taxon>Rhabditoidea</taxon>
        <taxon>Rhabditidae</taxon>
        <taxon>Peloderinae</taxon>
        <taxon>Caenorhabditis</taxon>
    </lineage>
</organism>
<evidence type="ECO:0000256" key="1">
    <source>
        <dbReference type="SAM" id="MobiDB-lite"/>
    </source>
</evidence>
<evidence type="ECO:0000313" key="3">
    <source>
        <dbReference type="Proteomes" id="UP000827892"/>
    </source>
</evidence>
<dbReference type="Proteomes" id="UP000827892">
    <property type="component" value="Chromosome I"/>
</dbReference>
<evidence type="ECO:0000313" key="2">
    <source>
        <dbReference type="EMBL" id="ULU13596.1"/>
    </source>
</evidence>
<dbReference type="EMBL" id="CP090891">
    <property type="protein sequence ID" value="ULU13596.1"/>
    <property type="molecule type" value="Genomic_DNA"/>
</dbReference>
<feature type="region of interest" description="Disordered" evidence="1">
    <location>
        <begin position="1"/>
        <end position="29"/>
    </location>
</feature>
<sequence length="72" mass="7983">MTSEVNQANSRSLRKGVDTSFPSTDTGTRHIGSLESTAMSEFDHPFVHSFVYSTIYHSTHLSGTETPAFIFQ</sequence>
<feature type="compositionally biased region" description="Polar residues" evidence="1">
    <location>
        <begin position="1"/>
        <end position="11"/>
    </location>
</feature>
<dbReference type="AlphaFoldDB" id="A0AAE9DZL2"/>
<protein>
    <submittedName>
        <fullName evidence="2">Uncharacterized protein</fullName>
    </submittedName>
</protein>